<dbReference type="EC" id="2.7.13.3" evidence="2"/>
<keyword evidence="9" id="KW-0472">Membrane</keyword>
<dbReference type="InterPro" id="IPR013587">
    <property type="entry name" value="Nitrate/nitrite_sensing"/>
</dbReference>
<dbReference type="InterPro" id="IPR036890">
    <property type="entry name" value="HATPase_C_sf"/>
</dbReference>
<evidence type="ECO:0000256" key="4">
    <source>
        <dbReference type="ARBA" id="ARBA00022679"/>
    </source>
</evidence>
<sequence>MLSARLGVRARILAVALIPSLTLLVIGVGVAGYLVNQGRQQQQWANTLQSSLGPAKGLVDAVQQERLLSLWRLGGDRSQSQALATARTNFNTSIDSLVTVDAQLDKASSGKMAGVTAGIDTLKQQLPALRDGIDAGILPVDAVYAIYNRILDGASQGTAIVQRNAPDAQVATGLAYANQLLSALEAYSRASALTASTLDGTPLSPALATELRNYSGYYQAAILPLAEALGGNVGTQLTALISTSAWQQTAAMQQAVLTTPPTKKTAETLGPPQFPMSKQDWLAATEQVSQALLEQWIAQSGVNERMATDTAAATIHNALVAGGSALVIAILAFLVALWLANRMIGRLQRLRTETLALAEVRLPETMRRLREGEPVDPETEAARLDFGRDEIGSVANAFNRAHTAAVTAAITEAKTREGVRAVFLNIAHRSQLVVHRQLELLDEVESKQEDPALLDTFFRLDHLATRERRNAENLIILGGGRPGRQWRRPVPLVELVRSAVGETLDYARVHTARIPQIFVSGDAVADVIHLLAELVDNATSFSPPQSRVDVTANRVGKGVVVEISDQGMGLSPEDLERHNEMLRNPPDFGLAALTADSRLGLFVVAQLGRRHAITVRLADSDYGGIRAIVLIPTALITTDASVADHLSDRMPVRRIPTASVTGEMPSVAGELAASSAVAIASRPAVDERPEDDFAAFDTPSPRDERSYLDEATRFDAPPHREEYQRSDETPRADTSARATDSAHLAELRRGVTPRRADTPRPETTHTPGDARPPLPRRRRQASLAPELSTSPERPSTPAATPTTRSAEQARDLFSAIENGTRQGRQAPPDTGNARPGGNPWDEQEGEGDYFPRR</sequence>
<dbReference type="EMBL" id="JAHKNI010000008">
    <property type="protein sequence ID" value="MBU3064670.1"/>
    <property type="molecule type" value="Genomic_DNA"/>
</dbReference>
<evidence type="ECO:0000256" key="1">
    <source>
        <dbReference type="ARBA" id="ARBA00000085"/>
    </source>
</evidence>
<dbReference type="Gene3D" id="3.30.565.10">
    <property type="entry name" value="Histidine kinase-like ATPase, C-terminal domain"/>
    <property type="match status" value="1"/>
</dbReference>
<organism evidence="11 12">
    <name type="scientific">Nocardia albiluteola</name>
    <dbReference type="NCBI Taxonomy" id="2842303"/>
    <lineage>
        <taxon>Bacteria</taxon>
        <taxon>Bacillati</taxon>
        <taxon>Actinomycetota</taxon>
        <taxon>Actinomycetes</taxon>
        <taxon>Mycobacteriales</taxon>
        <taxon>Nocardiaceae</taxon>
        <taxon>Nocardia</taxon>
    </lineage>
</organism>
<evidence type="ECO:0000313" key="12">
    <source>
        <dbReference type="Proteomes" id="UP000733379"/>
    </source>
</evidence>
<reference evidence="11 12" key="1">
    <citation type="submission" date="2021-06" db="EMBL/GenBank/DDBJ databases">
        <title>Actinomycetes sequencing.</title>
        <authorList>
            <person name="Shan Q."/>
        </authorList>
    </citation>
    <scope>NUCLEOTIDE SEQUENCE [LARGE SCALE GENOMIC DNA]</scope>
    <source>
        <strain evidence="11 12">NEAU-G5</strain>
    </source>
</reference>
<evidence type="ECO:0000256" key="8">
    <source>
        <dbReference type="SAM" id="MobiDB-lite"/>
    </source>
</evidence>
<feature type="transmembrane region" description="Helical" evidence="9">
    <location>
        <begin position="12"/>
        <end position="35"/>
    </location>
</feature>
<keyword evidence="4" id="KW-0808">Transferase</keyword>
<evidence type="ECO:0000256" key="3">
    <source>
        <dbReference type="ARBA" id="ARBA00022553"/>
    </source>
</evidence>
<proteinExistence type="predicted"/>
<dbReference type="SUPFAM" id="SSF55874">
    <property type="entry name" value="ATPase domain of HSP90 chaperone/DNA topoisomerase II/histidine kinase"/>
    <property type="match status" value="1"/>
</dbReference>
<comment type="caution">
    <text evidence="11">The sequence shown here is derived from an EMBL/GenBank/DDBJ whole genome shotgun (WGS) entry which is preliminary data.</text>
</comment>
<dbReference type="PANTHER" id="PTHR45436">
    <property type="entry name" value="SENSOR HISTIDINE KINASE YKOH"/>
    <property type="match status" value="1"/>
</dbReference>
<dbReference type="PANTHER" id="PTHR45436:SF5">
    <property type="entry name" value="SENSOR HISTIDINE KINASE TRCS"/>
    <property type="match status" value="1"/>
</dbReference>
<evidence type="ECO:0000256" key="6">
    <source>
        <dbReference type="ARBA" id="ARBA00022777"/>
    </source>
</evidence>
<feature type="compositionally biased region" description="Basic and acidic residues" evidence="8">
    <location>
        <begin position="700"/>
        <end position="731"/>
    </location>
</feature>
<evidence type="ECO:0000259" key="10">
    <source>
        <dbReference type="PROSITE" id="PS50109"/>
    </source>
</evidence>
<feature type="transmembrane region" description="Helical" evidence="9">
    <location>
        <begin position="318"/>
        <end position="340"/>
    </location>
</feature>
<comment type="catalytic activity">
    <reaction evidence="1">
        <text>ATP + protein L-histidine = ADP + protein N-phospho-L-histidine.</text>
        <dbReference type="EC" id="2.7.13.3"/>
    </reaction>
</comment>
<dbReference type="InterPro" id="IPR005467">
    <property type="entry name" value="His_kinase_dom"/>
</dbReference>
<evidence type="ECO:0000313" key="11">
    <source>
        <dbReference type="EMBL" id="MBU3064670.1"/>
    </source>
</evidence>
<feature type="compositionally biased region" description="Low complexity" evidence="8">
    <location>
        <begin position="788"/>
        <end position="806"/>
    </location>
</feature>
<keyword evidence="6" id="KW-0418">Kinase</keyword>
<accession>A0ABS6B2Z5</accession>
<dbReference type="RefSeq" id="WP_215920013.1">
    <property type="nucleotide sequence ID" value="NZ_JAHKNI010000008.1"/>
</dbReference>
<feature type="region of interest" description="Disordered" evidence="8">
    <location>
        <begin position="682"/>
        <end position="853"/>
    </location>
</feature>
<evidence type="ECO:0000256" key="2">
    <source>
        <dbReference type="ARBA" id="ARBA00012438"/>
    </source>
</evidence>
<feature type="compositionally biased region" description="Basic and acidic residues" evidence="8">
    <location>
        <begin position="743"/>
        <end position="763"/>
    </location>
</feature>
<dbReference type="InterPro" id="IPR050428">
    <property type="entry name" value="TCS_sensor_his_kinase"/>
</dbReference>
<keyword evidence="12" id="KW-1185">Reference proteome</keyword>
<feature type="domain" description="Histidine kinase" evidence="10">
    <location>
        <begin position="527"/>
        <end position="635"/>
    </location>
</feature>
<dbReference type="Pfam" id="PF02518">
    <property type="entry name" value="HATPase_c"/>
    <property type="match status" value="1"/>
</dbReference>
<name>A0ABS6B2Z5_9NOCA</name>
<keyword evidence="3" id="KW-0597">Phosphoprotein</keyword>
<gene>
    <name evidence="11" type="ORF">KO481_24450</name>
</gene>
<keyword evidence="7 9" id="KW-1133">Transmembrane helix</keyword>
<dbReference type="Proteomes" id="UP000733379">
    <property type="component" value="Unassembled WGS sequence"/>
</dbReference>
<keyword evidence="5 9" id="KW-0812">Transmembrane</keyword>
<dbReference type="Gene3D" id="6.10.340.10">
    <property type="match status" value="1"/>
</dbReference>
<dbReference type="SMART" id="SM00387">
    <property type="entry name" value="HATPase_c"/>
    <property type="match status" value="1"/>
</dbReference>
<dbReference type="InterPro" id="IPR003594">
    <property type="entry name" value="HATPase_dom"/>
</dbReference>
<protein>
    <recommendedName>
        <fullName evidence="2">histidine kinase</fullName>
        <ecNumber evidence="2">2.7.13.3</ecNumber>
    </recommendedName>
</protein>
<evidence type="ECO:0000256" key="9">
    <source>
        <dbReference type="SAM" id="Phobius"/>
    </source>
</evidence>
<evidence type="ECO:0000256" key="5">
    <source>
        <dbReference type="ARBA" id="ARBA00022692"/>
    </source>
</evidence>
<evidence type="ECO:0000256" key="7">
    <source>
        <dbReference type="ARBA" id="ARBA00022989"/>
    </source>
</evidence>
<dbReference type="PROSITE" id="PS50109">
    <property type="entry name" value="HIS_KIN"/>
    <property type="match status" value="1"/>
</dbReference>
<dbReference type="Pfam" id="PF08376">
    <property type="entry name" value="NIT"/>
    <property type="match status" value="1"/>
</dbReference>